<protein>
    <submittedName>
        <fullName evidence="2">Uncharacterized protein</fullName>
    </submittedName>
</protein>
<proteinExistence type="predicted"/>
<reference evidence="2" key="1">
    <citation type="journal article" date="2021" name="PeerJ">
        <title>Extensive microbial diversity within the chicken gut microbiome revealed by metagenomics and culture.</title>
        <authorList>
            <person name="Gilroy R."/>
            <person name="Ravi A."/>
            <person name="Getino M."/>
            <person name="Pursley I."/>
            <person name="Horton D.L."/>
            <person name="Alikhan N.F."/>
            <person name="Baker D."/>
            <person name="Gharbi K."/>
            <person name="Hall N."/>
            <person name="Watson M."/>
            <person name="Adriaenssens E.M."/>
            <person name="Foster-Nyarko E."/>
            <person name="Jarju S."/>
            <person name="Secka A."/>
            <person name="Antonio M."/>
            <person name="Oren A."/>
            <person name="Chaudhuri R.R."/>
            <person name="La Ragione R."/>
            <person name="Hildebrand F."/>
            <person name="Pallen M.J."/>
        </authorList>
    </citation>
    <scope>NUCLEOTIDE SEQUENCE</scope>
    <source>
        <strain evidence="2">CHK33-5263</strain>
    </source>
</reference>
<feature type="compositionally biased region" description="Acidic residues" evidence="1">
    <location>
        <begin position="148"/>
        <end position="168"/>
    </location>
</feature>
<evidence type="ECO:0000256" key="1">
    <source>
        <dbReference type="SAM" id="MobiDB-lite"/>
    </source>
</evidence>
<accession>A0A9D2DXQ1</accession>
<dbReference type="Proteomes" id="UP000824044">
    <property type="component" value="Unassembled WGS sequence"/>
</dbReference>
<evidence type="ECO:0000313" key="2">
    <source>
        <dbReference type="EMBL" id="HIZ24933.1"/>
    </source>
</evidence>
<feature type="region of interest" description="Disordered" evidence="1">
    <location>
        <begin position="142"/>
        <end position="180"/>
    </location>
</feature>
<name>A0A9D2DXQ1_9FIRM</name>
<sequence length="180" mass="21104">MFKSVDELNKEFYALYGDFVENKDSMPAEQRDVMSKTLLKRYKRAYKLLEMEEELELAREEYELNLRMDQFIPRTWRFLFFRRRYNRAAELSGAIIAEEVERYFREQKDALAQREGRVQWDGSAWSVLRWYAATRGKDALLPLRAPGEADEDEPQEEAEEAQEAEEDAEKGGDAGAADVV</sequence>
<evidence type="ECO:0000313" key="3">
    <source>
        <dbReference type="Proteomes" id="UP000824044"/>
    </source>
</evidence>
<comment type="caution">
    <text evidence="2">The sequence shown here is derived from an EMBL/GenBank/DDBJ whole genome shotgun (WGS) entry which is preliminary data.</text>
</comment>
<dbReference type="EMBL" id="DXBS01000109">
    <property type="protein sequence ID" value="HIZ24933.1"/>
    <property type="molecule type" value="Genomic_DNA"/>
</dbReference>
<organism evidence="2 3">
    <name type="scientific">Candidatus Gallimonas intestinigallinarum</name>
    <dbReference type="NCBI Taxonomy" id="2838604"/>
    <lineage>
        <taxon>Bacteria</taxon>
        <taxon>Bacillati</taxon>
        <taxon>Bacillota</taxon>
        <taxon>Clostridia</taxon>
        <taxon>Candidatus Gallimonas</taxon>
    </lineage>
</organism>
<reference evidence="2" key="2">
    <citation type="submission" date="2021-04" db="EMBL/GenBank/DDBJ databases">
        <authorList>
            <person name="Gilroy R."/>
        </authorList>
    </citation>
    <scope>NUCLEOTIDE SEQUENCE</scope>
    <source>
        <strain evidence="2">CHK33-5263</strain>
    </source>
</reference>
<gene>
    <name evidence="2" type="ORF">H9812_05640</name>
</gene>
<dbReference type="AlphaFoldDB" id="A0A9D2DXQ1"/>